<dbReference type="Proteomes" id="UP000887013">
    <property type="component" value="Unassembled WGS sequence"/>
</dbReference>
<evidence type="ECO:0000313" key="2">
    <source>
        <dbReference type="EMBL" id="GFT59807.1"/>
    </source>
</evidence>
<keyword evidence="1" id="KW-0812">Transmembrane</keyword>
<keyword evidence="3" id="KW-1185">Reference proteome</keyword>
<sequence>MGPGVKWLRVPSDLPNIITGFQRMLSFVVICFCAFCCYFKSLDIKSFVSILCPEKIRRATDKMKELEVWKNFTLWIPSEYPCTSGGRSQLLIVDSPNRVKISILGLQWSGFIVSELSRGWRRFESSGPGESGMGRCWFEGVVLASGRSSGFHGISSQMKSSDKPSPGLYKAIHPLKMADFNDDV</sequence>
<keyword evidence="1" id="KW-1133">Transmembrane helix</keyword>
<reference evidence="2" key="1">
    <citation type="submission" date="2020-08" db="EMBL/GenBank/DDBJ databases">
        <title>Multicomponent nature underlies the extraordinary mechanical properties of spider dragline silk.</title>
        <authorList>
            <person name="Kono N."/>
            <person name="Nakamura H."/>
            <person name="Mori M."/>
            <person name="Yoshida Y."/>
            <person name="Ohtoshi R."/>
            <person name="Malay A.D."/>
            <person name="Moran D.A.P."/>
            <person name="Tomita M."/>
            <person name="Numata K."/>
            <person name="Arakawa K."/>
        </authorList>
    </citation>
    <scope>NUCLEOTIDE SEQUENCE</scope>
</reference>
<dbReference type="EMBL" id="BMAW01067444">
    <property type="protein sequence ID" value="GFT59807.1"/>
    <property type="molecule type" value="Genomic_DNA"/>
</dbReference>
<evidence type="ECO:0000256" key="1">
    <source>
        <dbReference type="SAM" id="Phobius"/>
    </source>
</evidence>
<evidence type="ECO:0000313" key="3">
    <source>
        <dbReference type="Proteomes" id="UP000887013"/>
    </source>
</evidence>
<accession>A0A8X6PA49</accession>
<proteinExistence type="predicted"/>
<name>A0A8X6PA49_NEPPI</name>
<dbReference type="AlphaFoldDB" id="A0A8X6PA49"/>
<organism evidence="2 3">
    <name type="scientific">Nephila pilipes</name>
    <name type="common">Giant wood spider</name>
    <name type="synonym">Nephila maculata</name>
    <dbReference type="NCBI Taxonomy" id="299642"/>
    <lineage>
        <taxon>Eukaryota</taxon>
        <taxon>Metazoa</taxon>
        <taxon>Ecdysozoa</taxon>
        <taxon>Arthropoda</taxon>
        <taxon>Chelicerata</taxon>
        <taxon>Arachnida</taxon>
        <taxon>Araneae</taxon>
        <taxon>Araneomorphae</taxon>
        <taxon>Entelegynae</taxon>
        <taxon>Araneoidea</taxon>
        <taxon>Nephilidae</taxon>
        <taxon>Nephila</taxon>
    </lineage>
</organism>
<keyword evidence="1" id="KW-0472">Membrane</keyword>
<feature type="transmembrane region" description="Helical" evidence="1">
    <location>
        <begin position="20"/>
        <end position="39"/>
    </location>
</feature>
<gene>
    <name evidence="2" type="ORF">NPIL_558421</name>
</gene>
<protein>
    <submittedName>
        <fullName evidence="2">Uncharacterized protein</fullName>
    </submittedName>
</protein>
<comment type="caution">
    <text evidence="2">The sequence shown here is derived from an EMBL/GenBank/DDBJ whole genome shotgun (WGS) entry which is preliminary data.</text>
</comment>